<gene>
    <name evidence="1" type="ORF">WISP_47600</name>
</gene>
<protein>
    <submittedName>
        <fullName evidence="1">Uncharacterized protein</fullName>
    </submittedName>
</protein>
<comment type="caution">
    <text evidence="1">The sequence shown here is derived from an EMBL/GenBank/DDBJ whole genome shotgun (WGS) entry which is preliminary data.</text>
</comment>
<evidence type="ECO:0000313" key="2">
    <source>
        <dbReference type="Proteomes" id="UP001145742"/>
    </source>
</evidence>
<accession>A0ABQ9DJA6</accession>
<evidence type="ECO:0000313" key="1">
    <source>
        <dbReference type="EMBL" id="KAJ7420629.1"/>
    </source>
</evidence>
<name>A0ABQ9DJA6_9PASS</name>
<dbReference type="EMBL" id="WHWB01033303">
    <property type="protein sequence ID" value="KAJ7420629.1"/>
    <property type="molecule type" value="Genomic_DNA"/>
</dbReference>
<organism evidence="1 2">
    <name type="scientific">Willisornis vidua</name>
    <name type="common">Xingu scale-backed antbird</name>
    <dbReference type="NCBI Taxonomy" id="1566151"/>
    <lineage>
        <taxon>Eukaryota</taxon>
        <taxon>Metazoa</taxon>
        <taxon>Chordata</taxon>
        <taxon>Craniata</taxon>
        <taxon>Vertebrata</taxon>
        <taxon>Euteleostomi</taxon>
        <taxon>Archelosauria</taxon>
        <taxon>Archosauria</taxon>
        <taxon>Dinosauria</taxon>
        <taxon>Saurischia</taxon>
        <taxon>Theropoda</taxon>
        <taxon>Coelurosauria</taxon>
        <taxon>Aves</taxon>
        <taxon>Neognathae</taxon>
        <taxon>Neoaves</taxon>
        <taxon>Telluraves</taxon>
        <taxon>Australaves</taxon>
        <taxon>Passeriformes</taxon>
        <taxon>Thamnophilidae</taxon>
        <taxon>Willisornis</taxon>
    </lineage>
</organism>
<dbReference type="Proteomes" id="UP001145742">
    <property type="component" value="Unassembled WGS sequence"/>
</dbReference>
<proteinExistence type="predicted"/>
<reference evidence="1" key="1">
    <citation type="submission" date="2019-10" db="EMBL/GenBank/DDBJ databases">
        <authorList>
            <person name="Soares A.E.R."/>
            <person name="Aleixo A."/>
            <person name="Schneider P."/>
            <person name="Miyaki C.Y."/>
            <person name="Schneider M.P."/>
            <person name="Mello C."/>
            <person name="Vasconcelos A.T.R."/>
        </authorList>
    </citation>
    <scope>NUCLEOTIDE SEQUENCE</scope>
    <source>
        <tissue evidence="1">Muscle</tissue>
    </source>
</reference>
<keyword evidence="2" id="KW-1185">Reference proteome</keyword>
<sequence length="158" mass="17725">MHAESVLRRKDNAERTVPRQYRQRRCSTVPFVTGFAYPVLAFLDTSTLAASVGSALPKSSFAKPSHDDEDEMVFSFNIHIKRPVVVNISVSDMDSGTECTFNQFANDTKLCGVVNTLRGRGVIHKVPDSLERWVCVNLMQFNKAKFKAILGQGNPKYR</sequence>